<evidence type="ECO:0000313" key="1">
    <source>
        <dbReference type="EMBL" id="PDS45769.1"/>
    </source>
</evidence>
<proteinExistence type="predicted"/>
<evidence type="ECO:0000313" key="2">
    <source>
        <dbReference type="Proteomes" id="UP000219972"/>
    </source>
</evidence>
<comment type="caution">
    <text evidence="1">The sequence shown here is derived from an EMBL/GenBank/DDBJ whole genome shotgun (WGS) entry which is preliminary data.</text>
</comment>
<keyword evidence="2" id="KW-1185">Reference proteome</keyword>
<sequence length="67" mass="7701">MASVRCENLSDRGREFLSELRRRLEVGDFLPVQSKASLVAIDGDRRRLLLRELLLEFLCDVARPAKT</sequence>
<accession>A0ABX4IW43</accession>
<organism evidence="1 2">
    <name type="scientific">Rhizobium anhuiense</name>
    <dbReference type="NCBI Taxonomy" id="1184720"/>
    <lineage>
        <taxon>Bacteria</taxon>
        <taxon>Pseudomonadati</taxon>
        <taxon>Pseudomonadota</taxon>
        <taxon>Alphaproteobacteria</taxon>
        <taxon>Hyphomicrobiales</taxon>
        <taxon>Rhizobiaceae</taxon>
        <taxon>Rhizobium/Agrobacterium group</taxon>
        <taxon>Rhizobium</taxon>
    </lineage>
</organism>
<protein>
    <submittedName>
        <fullName evidence="1">Uncharacterized protein</fullName>
    </submittedName>
</protein>
<gene>
    <name evidence="1" type="ORF">CO662_36645</name>
</gene>
<dbReference type="EMBL" id="NWSL01000067">
    <property type="protein sequence ID" value="PDS45769.1"/>
    <property type="molecule type" value="Genomic_DNA"/>
</dbReference>
<dbReference type="Proteomes" id="UP000219972">
    <property type="component" value="Unassembled WGS sequence"/>
</dbReference>
<reference evidence="1 2" key="1">
    <citation type="submission" date="2017-09" db="EMBL/GenBank/DDBJ databases">
        <title>Comparative genomics of rhizobia isolated from Phaseolus vulgaris in China.</title>
        <authorList>
            <person name="Tong W."/>
        </authorList>
    </citation>
    <scope>NUCLEOTIDE SEQUENCE [LARGE SCALE GENOMIC DNA]</scope>
    <source>
        <strain evidence="1 2">Y27</strain>
    </source>
</reference>
<name>A0ABX4IW43_9HYPH</name>